<proteinExistence type="predicted"/>
<evidence type="ECO:0000313" key="2">
    <source>
        <dbReference type="EMBL" id="CAB1447298.1"/>
    </source>
</evidence>
<name>A0A9N7VAM0_PLEPL</name>
<gene>
    <name evidence="2" type="ORF">PLEPLA_LOCUS34992</name>
</gene>
<reference evidence="2" key="1">
    <citation type="submission" date="2020-03" db="EMBL/GenBank/DDBJ databases">
        <authorList>
            <person name="Weist P."/>
        </authorList>
    </citation>
    <scope>NUCLEOTIDE SEQUENCE</scope>
</reference>
<comment type="caution">
    <text evidence="2">The sequence shown here is derived from an EMBL/GenBank/DDBJ whole genome shotgun (WGS) entry which is preliminary data.</text>
</comment>
<feature type="compositionally biased region" description="Basic and acidic residues" evidence="1">
    <location>
        <begin position="1"/>
        <end position="11"/>
    </location>
</feature>
<keyword evidence="3" id="KW-1185">Reference proteome</keyword>
<dbReference type="EMBL" id="CADEAL010003941">
    <property type="protein sequence ID" value="CAB1447298.1"/>
    <property type="molecule type" value="Genomic_DNA"/>
</dbReference>
<evidence type="ECO:0000256" key="1">
    <source>
        <dbReference type="SAM" id="MobiDB-lite"/>
    </source>
</evidence>
<evidence type="ECO:0000313" key="3">
    <source>
        <dbReference type="Proteomes" id="UP001153269"/>
    </source>
</evidence>
<dbReference type="AlphaFoldDB" id="A0A9N7VAM0"/>
<organism evidence="2 3">
    <name type="scientific">Pleuronectes platessa</name>
    <name type="common">European plaice</name>
    <dbReference type="NCBI Taxonomy" id="8262"/>
    <lineage>
        <taxon>Eukaryota</taxon>
        <taxon>Metazoa</taxon>
        <taxon>Chordata</taxon>
        <taxon>Craniata</taxon>
        <taxon>Vertebrata</taxon>
        <taxon>Euteleostomi</taxon>
        <taxon>Actinopterygii</taxon>
        <taxon>Neopterygii</taxon>
        <taxon>Teleostei</taxon>
        <taxon>Neoteleostei</taxon>
        <taxon>Acanthomorphata</taxon>
        <taxon>Carangaria</taxon>
        <taxon>Pleuronectiformes</taxon>
        <taxon>Pleuronectoidei</taxon>
        <taxon>Pleuronectidae</taxon>
        <taxon>Pleuronectes</taxon>
    </lineage>
</organism>
<protein>
    <submittedName>
        <fullName evidence="2">Uncharacterized protein</fullName>
    </submittedName>
</protein>
<accession>A0A9N7VAM0</accession>
<dbReference type="Proteomes" id="UP001153269">
    <property type="component" value="Unassembled WGS sequence"/>
</dbReference>
<feature type="region of interest" description="Disordered" evidence="1">
    <location>
        <begin position="1"/>
        <end position="33"/>
    </location>
</feature>
<sequence length="150" mass="17108">MGEQWEKEKKAEKHLRHSLQPLADSRHDMMEGSSCEASPLAENHRLDLWPDLEKRLRDTFANGKGLPRSQHCACVKKRSHVHEYLQDRCLLQKSIHRTDCYVRWTVTLSAPVPVITQNEGLISSCSKSPGGFLDVLKGPQLPRLSANTRR</sequence>